<dbReference type="RefSeq" id="WP_057249828.1">
    <property type="nucleotide sequence ID" value="NZ_CYZI01000003.1"/>
</dbReference>
<accession>A0A174AGJ3</accession>
<gene>
    <name evidence="1" type="ORF">ERS852457_00959</name>
</gene>
<protein>
    <submittedName>
        <fullName evidence="1">Uncharacterized protein</fullName>
    </submittedName>
</protein>
<proteinExistence type="predicted"/>
<dbReference type="Proteomes" id="UP000095333">
    <property type="component" value="Unassembled WGS sequence"/>
</dbReference>
<organism evidence="1 2">
    <name type="scientific">Phocaeicola vulgatus</name>
    <name type="common">Bacteroides vulgatus</name>
    <dbReference type="NCBI Taxonomy" id="821"/>
    <lineage>
        <taxon>Bacteria</taxon>
        <taxon>Pseudomonadati</taxon>
        <taxon>Bacteroidota</taxon>
        <taxon>Bacteroidia</taxon>
        <taxon>Bacteroidales</taxon>
        <taxon>Bacteroidaceae</taxon>
        <taxon>Phocaeicola</taxon>
    </lineage>
</organism>
<evidence type="ECO:0000313" key="1">
    <source>
        <dbReference type="EMBL" id="CUN87504.1"/>
    </source>
</evidence>
<name>A0A174AGJ3_PHOVU</name>
<evidence type="ECO:0000313" key="2">
    <source>
        <dbReference type="Proteomes" id="UP000095333"/>
    </source>
</evidence>
<sequence>MSKALLIQSYTTLTTGIQGDWNELNMANSYIQGIQTGDILGNVNAQTQSALISGVPSPWARAKLFKYALDTINNPNPNIDNGGLLNFYQILHGEWRGLLATIALYPDRIRFSAPVYMNIKGGDYDIASAFGRMLFDDKDVWCNQMDLAKNPDAQPFIHLIYYRNQLVGGTSPLTGVFTGVNYTNLGDTASDINWYRNGKFEDPTRYLTSQQLQKVYLFIMNLNQNVAKFENMINSQRNGKISINLSGFKGMAREWEKELAIRGNNLRTVGPVARYSSLQQPFMELFKSDVPVYLKPDFTFTYVNDGDYQTIGDIQELLSSDEYVVGWIEPQSQRPKLSDAPVYYLQVKDIETGDTAYFSVPLSEKGIDIFKNKLDTILEYAGNANTKLTAHITDAGMLAVSLVVEIDGESVTLNDREYKIQWVQNQGKVIAWPNFVSEKWNKYYLFSEYTDGDTEQFFPIFKIGGEIVKTIDGNFLTSRYKPTPEEERRVDIKQLATYPSGQSENLPKYNIISSNKPICGLSAIVKIAGKNIGAGYLMLRQDLVRDLTTVGTNSEAVVGIDFGSNNTCMYYNTPNRGTNPIVFGNYRAVLVGRENNNPKAIAENNELLFFTNYPSENGQLKSWLHEHDSRYVGANQSSEVAGGVPVNRPNVRVQEMNEWEIKTQAGILHYNMKWLDDDKGREKKRAFLKSIWLQACAFLYTNRVHPEEIFWSYPGSMMTSDRDELEGIFEDLCKITPFGRKPELANKLFTEAEAVCSYAMSQEFGLNSNNMFLGIDVGGSTSDILLIAKNPQNNNRYSLFRESSVRLAAGVFFDAVKKSEQYRQALVDFHEGHDTAVYVENIKEIIDHPDKAPYYLNSIFDQLKNQDDYDAFYASLSSNAKFVFTIPAYVCGLLLFYSGMLIGKTIKLNRLGNIERIELMPFGKGGRLFHWLRHASSSRTTNEFYNNCVNAGLQLIIPDKTVSIKYHEEIENDNKTEVARGLCENNELAIVDALNDCDICGETGVRFIKDGNTISIAPDDEISGEQFSDDMSYFDFSGVQNFEKFMDIFIKFVSKDTKLYQRAEDSLREEISELPTRIISFCTNDPEYKKASKNNKNGEGFHYHQPIIIAEGACFLKSLISKVFNQ</sequence>
<dbReference type="EMBL" id="CYZI01000003">
    <property type="protein sequence ID" value="CUN87504.1"/>
    <property type="molecule type" value="Genomic_DNA"/>
</dbReference>
<dbReference type="AlphaFoldDB" id="A0A174AGJ3"/>
<reference evidence="1 2" key="1">
    <citation type="submission" date="2015-09" db="EMBL/GenBank/DDBJ databases">
        <authorList>
            <consortium name="Pathogen Informatics"/>
        </authorList>
    </citation>
    <scope>NUCLEOTIDE SEQUENCE [LARGE SCALE GENOMIC DNA]</scope>
    <source>
        <strain evidence="1 2">2789STDY5834842</strain>
    </source>
</reference>